<name>A0A8J9Z0L1_BRALA</name>
<feature type="active site" description="Charge relay system" evidence="3">
    <location>
        <position position="455"/>
    </location>
</feature>
<evidence type="ECO:0000256" key="4">
    <source>
        <dbReference type="RuleBase" id="RU361235"/>
    </source>
</evidence>
<dbReference type="InterPro" id="IPR029058">
    <property type="entry name" value="AB_hydrolase_fold"/>
</dbReference>
<dbReference type="PANTHER" id="PTHR45570:SF1">
    <property type="entry name" value="CARBOXYLIC ESTER HYDROLASE"/>
    <property type="match status" value="1"/>
</dbReference>
<proteinExistence type="inferred from homology"/>
<dbReference type="EC" id="3.1.1.-" evidence="4"/>
<evidence type="ECO:0000256" key="1">
    <source>
        <dbReference type="ARBA" id="ARBA00005964"/>
    </source>
</evidence>
<evidence type="ECO:0000313" key="7">
    <source>
        <dbReference type="Proteomes" id="UP000838412"/>
    </source>
</evidence>
<organism evidence="6 7">
    <name type="scientific">Branchiostoma lanceolatum</name>
    <name type="common">Common lancelet</name>
    <name type="synonym">Amphioxus lanceolatum</name>
    <dbReference type="NCBI Taxonomy" id="7740"/>
    <lineage>
        <taxon>Eukaryota</taxon>
        <taxon>Metazoa</taxon>
        <taxon>Chordata</taxon>
        <taxon>Cephalochordata</taxon>
        <taxon>Leptocardii</taxon>
        <taxon>Amphioxiformes</taxon>
        <taxon>Branchiostomatidae</taxon>
        <taxon>Branchiostoma</taxon>
    </lineage>
</organism>
<dbReference type="OrthoDB" id="3200163at2759"/>
<dbReference type="GO" id="GO:0004104">
    <property type="term" value="F:cholinesterase activity"/>
    <property type="evidence" value="ECO:0007669"/>
    <property type="project" value="InterPro"/>
</dbReference>
<keyword evidence="4" id="KW-0732">Signal</keyword>
<evidence type="ECO:0000256" key="3">
    <source>
        <dbReference type="PIRSR" id="PIRSR600997-1"/>
    </source>
</evidence>
<keyword evidence="2 4" id="KW-0378">Hydrolase</keyword>
<dbReference type="Gene3D" id="3.40.50.1820">
    <property type="entry name" value="alpha/beta hydrolase"/>
    <property type="match status" value="1"/>
</dbReference>
<comment type="similarity">
    <text evidence="1 4">Belongs to the type-B carboxylesterase/lipase family.</text>
</comment>
<reference evidence="6" key="1">
    <citation type="submission" date="2022-01" db="EMBL/GenBank/DDBJ databases">
        <authorList>
            <person name="Braso-Vives M."/>
        </authorList>
    </citation>
    <scope>NUCLEOTIDE SEQUENCE</scope>
</reference>
<accession>A0A8J9Z0L1</accession>
<dbReference type="InterPro" id="IPR019826">
    <property type="entry name" value="Carboxylesterase_B_AS"/>
</dbReference>
<gene>
    <name evidence="6" type="primary">ACHE</name>
    <name evidence="6" type="ORF">BLAG_LOCUS7729</name>
</gene>
<dbReference type="PRINTS" id="PR00878">
    <property type="entry name" value="CHOLNESTRASE"/>
</dbReference>
<feature type="chain" id="PRO_5035488276" description="Carboxylic ester hydrolase" evidence="4">
    <location>
        <begin position="19"/>
        <end position="559"/>
    </location>
</feature>
<sequence length="559" mass="62530">MASLVILHLFLLAVGCMAFPVEVDEPIVKTQYGAVRGMYVEEGVIFFGLPFGEPPVGEFRWRPPRSYNRSWAPNVRDGTVPGPGCYRRGCQPGHGDPHFECPRDRKLSEDCLYLNIFAPRKILNSTAAVKLPILFWLYGGRYLAGSGSAYIYDGRFLANKTNTIVVTFNYRLAAFGYLVAGQGEDAATGNYGLLDQVAALRWVKENIGSFGGDKNRVTVFGQSAGSDSVATLLINPKFADLFQQAIMLSVPSTIPHKSRWEALRLGEHLAEKLNCLHGDMKCLRSQNSSALQAGVNRMGTFFSNPYRPLEASEPWGPTVDGDIVPAATVDSFAKGHFQSKPFIIGTTSEEAILYVYSLYGKPLSRVTLYEIYAEFLHLKAADVAKEYHIEEPSSDYRPLLSSLVTDWVFKCPTRNIIRSAIKGGDTNVWLYVFDHGWSFPHLWDFHKFCNGHVCHGEDVPFVFQTTKLPETNVTMTAEEQIMADTMAHYYGNFAHTGDPNKPGRDTAKTTGIPAATTWPKYNREGNLTCLNISTPHTTLIQDYRKDKCDFWDRMDVYNL</sequence>
<dbReference type="PROSITE" id="PS00122">
    <property type="entry name" value="CARBOXYLESTERASE_B_1"/>
    <property type="match status" value="1"/>
</dbReference>
<dbReference type="PANTHER" id="PTHR45570">
    <property type="entry name" value="CARBOXYLIC ESTER HYDROLASE"/>
    <property type="match status" value="1"/>
</dbReference>
<dbReference type="PROSITE" id="PS00941">
    <property type="entry name" value="CARBOXYLESTERASE_B_2"/>
    <property type="match status" value="1"/>
</dbReference>
<evidence type="ECO:0000256" key="2">
    <source>
        <dbReference type="ARBA" id="ARBA00022801"/>
    </source>
</evidence>
<evidence type="ECO:0000259" key="5">
    <source>
        <dbReference type="Pfam" id="PF00135"/>
    </source>
</evidence>
<feature type="signal peptide" evidence="4">
    <location>
        <begin position="1"/>
        <end position="18"/>
    </location>
</feature>
<dbReference type="SUPFAM" id="SSF53474">
    <property type="entry name" value="alpha/beta-Hydrolases"/>
    <property type="match status" value="1"/>
</dbReference>
<dbReference type="Pfam" id="PF00135">
    <property type="entry name" value="COesterase"/>
    <property type="match status" value="1"/>
</dbReference>
<dbReference type="Proteomes" id="UP000838412">
    <property type="component" value="Chromosome 14"/>
</dbReference>
<feature type="active site" description="Charge relay system" evidence="3">
    <location>
        <position position="350"/>
    </location>
</feature>
<dbReference type="InterPro" id="IPR002018">
    <property type="entry name" value="CarbesteraseB"/>
</dbReference>
<keyword evidence="7" id="KW-1185">Reference proteome</keyword>
<feature type="domain" description="Carboxylesterase type B" evidence="5">
    <location>
        <begin position="25"/>
        <end position="551"/>
    </location>
</feature>
<protein>
    <recommendedName>
        <fullName evidence="4">Carboxylic ester hydrolase</fullName>
        <ecNumber evidence="4">3.1.1.-</ecNumber>
    </recommendedName>
</protein>
<dbReference type="AlphaFoldDB" id="A0A8J9Z0L1"/>
<dbReference type="InterPro" id="IPR019819">
    <property type="entry name" value="Carboxylesterase_B_CS"/>
</dbReference>
<evidence type="ECO:0000313" key="6">
    <source>
        <dbReference type="EMBL" id="CAH1245364.1"/>
    </source>
</evidence>
<feature type="active site" description="Acyl-ester intermediate" evidence="3">
    <location>
        <position position="223"/>
    </location>
</feature>
<dbReference type="InterPro" id="IPR000997">
    <property type="entry name" value="Cholinesterase"/>
</dbReference>
<dbReference type="EMBL" id="OV696699">
    <property type="protein sequence ID" value="CAH1245364.1"/>
    <property type="molecule type" value="Genomic_DNA"/>
</dbReference>